<dbReference type="InterPro" id="IPR050300">
    <property type="entry name" value="GDXG_lipolytic_enzyme"/>
</dbReference>
<evidence type="ECO:0000259" key="2">
    <source>
        <dbReference type="Pfam" id="PF20434"/>
    </source>
</evidence>
<evidence type="ECO:0000313" key="4">
    <source>
        <dbReference type="Proteomes" id="UP000805085"/>
    </source>
</evidence>
<dbReference type="SUPFAM" id="SSF53474">
    <property type="entry name" value="alpha/beta-Hydrolases"/>
    <property type="match status" value="1"/>
</dbReference>
<dbReference type="InterPro" id="IPR049492">
    <property type="entry name" value="BD-FAE-like_dom"/>
</dbReference>
<gene>
    <name evidence="3" type="ORF">HNV10_01135</name>
</gene>
<dbReference type="GO" id="GO:0016787">
    <property type="term" value="F:hydrolase activity"/>
    <property type="evidence" value="ECO:0007669"/>
    <property type="project" value="UniProtKB-KW"/>
</dbReference>
<comment type="caution">
    <text evidence="3">The sequence shown here is derived from an EMBL/GenBank/DDBJ whole genome shotgun (WGS) entry which is preliminary data.</text>
</comment>
<name>A0ABX2E0F4_9FLAO</name>
<keyword evidence="4" id="KW-1185">Reference proteome</keyword>
<dbReference type="EMBL" id="JABRWQ010000001">
    <property type="protein sequence ID" value="NRD21825.1"/>
    <property type="molecule type" value="Genomic_DNA"/>
</dbReference>
<reference evidence="3 4" key="1">
    <citation type="journal article" date="2015" name="Int. J. Syst. Evol. Microbiol.">
        <title>Winogradskyella litoriviva sp. nov., isolated from coastal seawater.</title>
        <authorList>
            <person name="Nedashkovskaya O.I."/>
            <person name="Kukhlevskiy A.D."/>
            <person name="Zhukova N.V."/>
            <person name="Kim S.J."/>
            <person name="Rhee S.K."/>
            <person name="Mikhailov V.V."/>
        </authorList>
    </citation>
    <scope>NUCLEOTIDE SEQUENCE [LARGE SCALE GENOMIC DNA]</scope>
    <source>
        <strain evidence="3 4">KMM6491</strain>
    </source>
</reference>
<sequence length="304" mass="34239">MKSYKYTLFLSYFFIQSCFAQLDREVIQLWNDTIPTAIENPEFKEILIITDSVVASIERVSQPTLTVFQPEKPNGIAVIIFPGGGYHHLAINKEGYKVAEWLNTLGITVFVLKYRLPNDAIMKDKSIGALQDAQEAMRYVRLNVEKFQLKSSKIGVLGFSAGGHLAATLSTQYDKKVYNADDNISVKPDFSILIYPVISMKDSLTHKGSRKNLLGETPSKQKVEIFSNETQVTALTPKTFLVHATDDKSVSVENSIQYYLALKKHNVSAEMHIYEKGGHGFGLGRKQRNHAWTEACEQWLIANN</sequence>
<dbReference type="PROSITE" id="PS51257">
    <property type="entry name" value="PROKAR_LIPOPROTEIN"/>
    <property type="match status" value="1"/>
</dbReference>
<dbReference type="Gene3D" id="3.40.50.1820">
    <property type="entry name" value="alpha/beta hydrolase"/>
    <property type="match status" value="1"/>
</dbReference>
<dbReference type="InterPro" id="IPR029058">
    <property type="entry name" value="AB_hydrolase_fold"/>
</dbReference>
<dbReference type="RefSeq" id="WP_173299494.1">
    <property type="nucleotide sequence ID" value="NZ_JABRWQ010000001.1"/>
</dbReference>
<evidence type="ECO:0000313" key="3">
    <source>
        <dbReference type="EMBL" id="NRD21825.1"/>
    </source>
</evidence>
<dbReference type="Proteomes" id="UP000805085">
    <property type="component" value="Unassembled WGS sequence"/>
</dbReference>
<evidence type="ECO:0000256" key="1">
    <source>
        <dbReference type="ARBA" id="ARBA00022801"/>
    </source>
</evidence>
<dbReference type="PANTHER" id="PTHR48081:SF6">
    <property type="entry name" value="PEPTIDASE S9 PROLYL OLIGOPEPTIDASE CATALYTIC DOMAIN-CONTAINING PROTEIN"/>
    <property type="match status" value="1"/>
</dbReference>
<dbReference type="PANTHER" id="PTHR48081">
    <property type="entry name" value="AB HYDROLASE SUPERFAMILY PROTEIN C4A8.06C"/>
    <property type="match status" value="1"/>
</dbReference>
<organism evidence="3 4">
    <name type="scientific">Winogradskyella litoriviva</name>
    <dbReference type="NCBI Taxonomy" id="1220182"/>
    <lineage>
        <taxon>Bacteria</taxon>
        <taxon>Pseudomonadati</taxon>
        <taxon>Bacteroidota</taxon>
        <taxon>Flavobacteriia</taxon>
        <taxon>Flavobacteriales</taxon>
        <taxon>Flavobacteriaceae</taxon>
        <taxon>Winogradskyella</taxon>
    </lineage>
</organism>
<dbReference type="Pfam" id="PF20434">
    <property type="entry name" value="BD-FAE"/>
    <property type="match status" value="1"/>
</dbReference>
<proteinExistence type="predicted"/>
<feature type="domain" description="BD-FAE-like" evidence="2">
    <location>
        <begin position="76"/>
        <end position="259"/>
    </location>
</feature>
<keyword evidence="1 3" id="KW-0378">Hydrolase</keyword>
<accession>A0ABX2E0F4</accession>
<protein>
    <submittedName>
        <fullName evidence="3">Alpha/beta hydrolase</fullName>
    </submittedName>
</protein>